<sequence>MRLSKQLSVPIKCDSKCTYSVGDLVYVFNYHLNHQWKAAKTTKPRDDNIHDVETGMNTWVRDYKQIRPGSITPEQPVVVQQHERSDQDITPMPYQDSTAFYSFLGPSRNRRGRVIKSLTGHAAYKKIIFPLKIILMCRLFVFYFLITFLVPPN</sequence>
<dbReference type="EMBL" id="CABIJS010000322">
    <property type="protein sequence ID" value="VUZ49152.1"/>
    <property type="molecule type" value="Genomic_DNA"/>
</dbReference>
<gene>
    <name evidence="2" type="ORF">WMSIL1_LOCUS8290</name>
</gene>
<keyword evidence="1" id="KW-0472">Membrane</keyword>
<reference evidence="2 3" key="1">
    <citation type="submission" date="2019-07" db="EMBL/GenBank/DDBJ databases">
        <authorList>
            <person name="Jastrzebski P J."/>
            <person name="Paukszto L."/>
            <person name="Jastrzebski P J."/>
        </authorList>
    </citation>
    <scope>NUCLEOTIDE SEQUENCE [LARGE SCALE GENOMIC DNA]</scope>
    <source>
        <strain evidence="2 3">WMS-il1</strain>
    </source>
</reference>
<keyword evidence="3" id="KW-1185">Reference proteome</keyword>
<protein>
    <submittedName>
        <fullName evidence="2">Uncharacterized protein</fullName>
    </submittedName>
</protein>
<accession>A0A564YPD8</accession>
<evidence type="ECO:0000313" key="3">
    <source>
        <dbReference type="Proteomes" id="UP000321570"/>
    </source>
</evidence>
<organism evidence="2 3">
    <name type="scientific">Hymenolepis diminuta</name>
    <name type="common">Rat tapeworm</name>
    <dbReference type="NCBI Taxonomy" id="6216"/>
    <lineage>
        <taxon>Eukaryota</taxon>
        <taxon>Metazoa</taxon>
        <taxon>Spiralia</taxon>
        <taxon>Lophotrochozoa</taxon>
        <taxon>Platyhelminthes</taxon>
        <taxon>Cestoda</taxon>
        <taxon>Eucestoda</taxon>
        <taxon>Cyclophyllidea</taxon>
        <taxon>Hymenolepididae</taxon>
        <taxon>Hymenolepis</taxon>
    </lineage>
</organism>
<keyword evidence="1" id="KW-0812">Transmembrane</keyword>
<proteinExistence type="predicted"/>
<evidence type="ECO:0000313" key="2">
    <source>
        <dbReference type="EMBL" id="VUZ49152.1"/>
    </source>
</evidence>
<dbReference type="AlphaFoldDB" id="A0A564YPD8"/>
<evidence type="ECO:0000256" key="1">
    <source>
        <dbReference type="SAM" id="Phobius"/>
    </source>
</evidence>
<feature type="transmembrane region" description="Helical" evidence="1">
    <location>
        <begin position="133"/>
        <end position="150"/>
    </location>
</feature>
<name>A0A564YPD8_HYMDI</name>
<dbReference type="Proteomes" id="UP000321570">
    <property type="component" value="Unassembled WGS sequence"/>
</dbReference>
<keyword evidence="1" id="KW-1133">Transmembrane helix</keyword>